<gene>
    <name evidence="2" type="ordered locus">OCU_27440</name>
</gene>
<dbReference type="HOGENOM" id="CLU_2330718_0_0_11"/>
<name>H8IMY5_MYCIA</name>
<organism evidence="2 3">
    <name type="scientific">Mycobacterium intracellulare (strain ATCC 13950 / DSM 43223 / JCM 6384 / NCTC 13025 / 3600)</name>
    <dbReference type="NCBI Taxonomy" id="487521"/>
    <lineage>
        <taxon>Bacteria</taxon>
        <taxon>Bacillati</taxon>
        <taxon>Actinomycetota</taxon>
        <taxon>Actinomycetes</taxon>
        <taxon>Mycobacteriales</taxon>
        <taxon>Mycobacteriaceae</taxon>
        <taxon>Mycobacterium</taxon>
        <taxon>Mycobacterium avium complex (MAC)</taxon>
    </lineage>
</organism>
<proteinExistence type="predicted"/>
<dbReference type="KEGG" id="mia:OCU_27440"/>
<evidence type="ECO:0000313" key="3">
    <source>
        <dbReference type="Proteomes" id="UP000008004"/>
    </source>
</evidence>
<dbReference type="Proteomes" id="UP000008004">
    <property type="component" value="Chromosome"/>
</dbReference>
<feature type="region of interest" description="Disordered" evidence="1">
    <location>
        <begin position="76"/>
        <end position="98"/>
    </location>
</feature>
<dbReference type="PATRIC" id="fig|487521.10.peg.2758"/>
<accession>H8IMY5</accession>
<evidence type="ECO:0000313" key="2">
    <source>
        <dbReference type="EMBL" id="AFC43963.1"/>
    </source>
</evidence>
<evidence type="ECO:0000256" key="1">
    <source>
        <dbReference type="SAM" id="MobiDB-lite"/>
    </source>
</evidence>
<feature type="compositionally biased region" description="Basic and acidic residues" evidence="1">
    <location>
        <begin position="89"/>
        <end position="98"/>
    </location>
</feature>
<sequence>MYPLVPGLESMTLGSCLLGKAKWAHRPLAGSSPGRSCGDNQPQRFCVRAPTPGRPGARAAAAGGYLREYRVSTRQGGTIRGVAAARKPPPRDKKSGRR</sequence>
<dbReference type="AlphaFoldDB" id="H8IMY5"/>
<dbReference type="EMBL" id="CP003322">
    <property type="protein sequence ID" value="AFC43963.1"/>
    <property type="molecule type" value="Genomic_DNA"/>
</dbReference>
<reference evidence="2 3" key="1">
    <citation type="journal article" date="2012" name="J. Bacteriol.">
        <title>Complete genome sequence of Mycobacterium intracellulare strain ATCC 13950T.</title>
        <authorList>
            <person name="Kim B.J."/>
            <person name="Choi B.S."/>
            <person name="Lim J.S."/>
            <person name="Choi I.Y."/>
            <person name="Lee J.H."/>
            <person name="Chun J."/>
            <person name="Kook Y.H."/>
            <person name="Kim B.J."/>
        </authorList>
    </citation>
    <scope>NUCLEOTIDE SEQUENCE [LARGE SCALE GENOMIC DNA]</scope>
    <source>
        <strain evidence="3">ATCC 13950 / DSM 43223 / JCM 6384 / NCTC 13025 / 3600</strain>
    </source>
</reference>
<protein>
    <submittedName>
        <fullName evidence="2">Uncharacterized protein</fullName>
    </submittedName>
</protein>